<evidence type="ECO:0000313" key="7">
    <source>
        <dbReference type="EMBL" id="MFC6590740.1"/>
    </source>
</evidence>
<dbReference type="PRINTS" id="PR00344">
    <property type="entry name" value="BCTRLSENSOR"/>
</dbReference>
<feature type="domain" description="Histidine kinase" evidence="6">
    <location>
        <begin position="170"/>
        <end position="387"/>
    </location>
</feature>
<evidence type="ECO:0000256" key="3">
    <source>
        <dbReference type="ARBA" id="ARBA00022553"/>
    </source>
</evidence>
<protein>
    <recommendedName>
        <fullName evidence="2">histidine kinase</fullName>
        <ecNumber evidence="2">2.7.13.3</ecNumber>
    </recommendedName>
</protein>
<gene>
    <name evidence="7" type="ORF">ACFP81_00930</name>
</gene>
<dbReference type="InterPro" id="IPR003661">
    <property type="entry name" value="HisK_dim/P_dom"/>
</dbReference>
<dbReference type="CDD" id="cd00075">
    <property type="entry name" value="HATPase"/>
    <property type="match status" value="1"/>
</dbReference>
<accession>A0ABW1YB93</accession>
<dbReference type="PROSITE" id="PS50109">
    <property type="entry name" value="HIS_KIN"/>
    <property type="match status" value="1"/>
</dbReference>
<dbReference type="Proteomes" id="UP001596297">
    <property type="component" value="Unassembled WGS sequence"/>
</dbReference>
<comment type="caution">
    <text evidence="7">The sequence shown here is derived from an EMBL/GenBank/DDBJ whole genome shotgun (WGS) entry which is preliminary data.</text>
</comment>
<name>A0ABW1YB93_9DEIO</name>
<dbReference type="SMART" id="SM00387">
    <property type="entry name" value="HATPase_c"/>
    <property type="match status" value="1"/>
</dbReference>
<proteinExistence type="predicted"/>
<dbReference type="Gene3D" id="3.30.565.10">
    <property type="entry name" value="Histidine kinase-like ATPase, C-terminal domain"/>
    <property type="match status" value="1"/>
</dbReference>
<dbReference type="EMBL" id="JBHSWD010000001">
    <property type="protein sequence ID" value="MFC6590740.1"/>
    <property type="molecule type" value="Genomic_DNA"/>
</dbReference>
<organism evidence="7 8">
    <name type="scientific">Deinococcus lacus</name>
    <dbReference type="NCBI Taxonomy" id="392561"/>
    <lineage>
        <taxon>Bacteria</taxon>
        <taxon>Thermotogati</taxon>
        <taxon>Deinococcota</taxon>
        <taxon>Deinococci</taxon>
        <taxon>Deinococcales</taxon>
        <taxon>Deinococcaceae</taxon>
        <taxon>Deinococcus</taxon>
    </lineage>
</organism>
<evidence type="ECO:0000259" key="6">
    <source>
        <dbReference type="PROSITE" id="PS50109"/>
    </source>
</evidence>
<dbReference type="SUPFAM" id="SSF47384">
    <property type="entry name" value="Homodimeric domain of signal transducing histidine kinase"/>
    <property type="match status" value="1"/>
</dbReference>
<dbReference type="GO" id="GO:0016301">
    <property type="term" value="F:kinase activity"/>
    <property type="evidence" value="ECO:0007669"/>
    <property type="project" value="UniProtKB-KW"/>
</dbReference>
<keyword evidence="4" id="KW-0808">Transferase</keyword>
<dbReference type="RefSeq" id="WP_380081755.1">
    <property type="nucleotide sequence ID" value="NZ_JBHSWD010000001.1"/>
</dbReference>
<dbReference type="SUPFAM" id="SSF55874">
    <property type="entry name" value="ATPase domain of HSP90 chaperone/DNA topoisomerase II/histidine kinase"/>
    <property type="match status" value="1"/>
</dbReference>
<dbReference type="InterPro" id="IPR004358">
    <property type="entry name" value="Sig_transdc_His_kin-like_C"/>
</dbReference>
<sequence length="398" mass="43640">MVVHSSSPLVFVVTVSQLQAAMLEQALAARVPGVRVRTLPDAAALLRESHQTPPQVVVGCPVPGLDWREVLPLLRGRAELAATFWLGLCREPLGAADETGGGEDSAMFLQAGVDALSTESLAPAAVAEQVARLLDRAAQLRRNEEAAHDYQRRISAWEHEERVRDQLVHMLVHDLKNPITAILGLLEVVEEDVRLPGDLRDLLGVARDETQHLLHLSLNMLDVRKIQAGKMNLKHELLYPEALAEIIRQAQGDVGAGLSDRRLSVQVAPDLPAFNADPQMVRRVMANLLSNALKHTTARGQIEVRAAQVGGEIQVSVRDDGEGIPAEDIPRLFAAFEQSRLTLHGRFDTGMGLAFCKLAVEQHGGRIWVDSVRGQGSTFTFTLPVERQFEDDFVDLLV</sequence>
<evidence type="ECO:0000256" key="5">
    <source>
        <dbReference type="ARBA" id="ARBA00022777"/>
    </source>
</evidence>
<evidence type="ECO:0000256" key="1">
    <source>
        <dbReference type="ARBA" id="ARBA00000085"/>
    </source>
</evidence>
<keyword evidence="3" id="KW-0597">Phosphoprotein</keyword>
<evidence type="ECO:0000313" key="8">
    <source>
        <dbReference type="Proteomes" id="UP001596297"/>
    </source>
</evidence>
<keyword evidence="8" id="KW-1185">Reference proteome</keyword>
<dbReference type="PANTHER" id="PTHR43047:SF72">
    <property type="entry name" value="OSMOSENSING HISTIDINE PROTEIN KINASE SLN1"/>
    <property type="match status" value="1"/>
</dbReference>
<dbReference type="InterPro" id="IPR036097">
    <property type="entry name" value="HisK_dim/P_sf"/>
</dbReference>
<comment type="catalytic activity">
    <reaction evidence="1">
        <text>ATP + protein L-histidine = ADP + protein N-phospho-L-histidine.</text>
        <dbReference type="EC" id="2.7.13.3"/>
    </reaction>
</comment>
<evidence type="ECO:0000256" key="2">
    <source>
        <dbReference type="ARBA" id="ARBA00012438"/>
    </source>
</evidence>
<dbReference type="PANTHER" id="PTHR43047">
    <property type="entry name" value="TWO-COMPONENT HISTIDINE PROTEIN KINASE"/>
    <property type="match status" value="1"/>
</dbReference>
<evidence type="ECO:0000256" key="4">
    <source>
        <dbReference type="ARBA" id="ARBA00022679"/>
    </source>
</evidence>
<keyword evidence="5 7" id="KW-0418">Kinase</keyword>
<dbReference type="EC" id="2.7.13.3" evidence="2"/>
<dbReference type="InterPro" id="IPR003594">
    <property type="entry name" value="HATPase_dom"/>
</dbReference>
<dbReference type="Pfam" id="PF00512">
    <property type="entry name" value="HisKA"/>
    <property type="match status" value="1"/>
</dbReference>
<reference evidence="8" key="1">
    <citation type="journal article" date="2019" name="Int. J. Syst. Evol. Microbiol.">
        <title>The Global Catalogue of Microorganisms (GCM) 10K type strain sequencing project: providing services to taxonomists for standard genome sequencing and annotation.</title>
        <authorList>
            <consortium name="The Broad Institute Genomics Platform"/>
            <consortium name="The Broad Institute Genome Sequencing Center for Infectious Disease"/>
            <person name="Wu L."/>
            <person name="Ma J."/>
        </authorList>
    </citation>
    <scope>NUCLEOTIDE SEQUENCE [LARGE SCALE GENOMIC DNA]</scope>
    <source>
        <strain evidence="8">CGMCC 1.15772</strain>
    </source>
</reference>
<dbReference type="Gene3D" id="1.10.287.130">
    <property type="match status" value="1"/>
</dbReference>
<dbReference type="SMART" id="SM00388">
    <property type="entry name" value="HisKA"/>
    <property type="match status" value="1"/>
</dbReference>
<dbReference type="Pfam" id="PF02518">
    <property type="entry name" value="HATPase_c"/>
    <property type="match status" value="1"/>
</dbReference>
<dbReference type="InterPro" id="IPR005467">
    <property type="entry name" value="His_kinase_dom"/>
</dbReference>
<dbReference type="InterPro" id="IPR036890">
    <property type="entry name" value="HATPase_C_sf"/>
</dbReference>
<dbReference type="CDD" id="cd00082">
    <property type="entry name" value="HisKA"/>
    <property type="match status" value="1"/>
</dbReference>